<dbReference type="EMBL" id="CP042914">
    <property type="protein sequence ID" value="QEG41569.1"/>
    <property type="molecule type" value="Genomic_DNA"/>
</dbReference>
<accession>A0A5B9QUD6</accession>
<sequence>MNSTPTVAAEEAEPRKLRHVVMFQFKETATPEQVKTVVDAFAALPSKIDSITGFEHGTNNSPENLNDGFTHCFTVTFASEEGRAAYLPHPEHKAFVEVLKPHLEKVLVFDYWAK</sequence>
<evidence type="ECO:0000256" key="1">
    <source>
        <dbReference type="ARBA" id="ARBA00011738"/>
    </source>
</evidence>
<dbReference type="Proteomes" id="UP000325286">
    <property type="component" value="Chromosome"/>
</dbReference>
<evidence type="ECO:0000259" key="2">
    <source>
        <dbReference type="PROSITE" id="PS51502"/>
    </source>
</evidence>
<dbReference type="Pfam" id="PF07876">
    <property type="entry name" value="Dabb"/>
    <property type="match status" value="1"/>
</dbReference>
<gene>
    <name evidence="3" type="ORF">UC8_35930</name>
</gene>
<protein>
    <submittedName>
        <fullName evidence="3">Stress responsive A/B Barrel Domain protein</fullName>
    </submittedName>
</protein>
<reference evidence="3 4" key="1">
    <citation type="submission" date="2019-08" db="EMBL/GenBank/DDBJ databases">
        <title>Deep-cultivation of Planctomycetes and their phenomic and genomic characterization uncovers novel biology.</title>
        <authorList>
            <person name="Wiegand S."/>
            <person name="Jogler M."/>
            <person name="Boedeker C."/>
            <person name="Pinto D."/>
            <person name="Vollmers J."/>
            <person name="Rivas-Marin E."/>
            <person name="Kohn T."/>
            <person name="Peeters S.H."/>
            <person name="Heuer A."/>
            <person name="Rast P."/>
            <person name="Oberbeckmann S."/>
            <person name="Bunk B."/>
            <person name="Jeske O."/>
            <person name="Meyerdierks A."/>
            <person name="Storesund J.E."/>
            <person name="Kallscheuer N."/>
            <person name="Luecker S."/>
            <person name="Lage O.M."/>
            <person name="Pohl T."/>
            <person name="Merkel B.J."/>
            <person name="Hornburger P."/>
            <person name="Mueller R.-W."/>
            <person name="Bruemmer F."/>
            <person name="Labrenz M."/>
            <person name="Spormann A.M."/>
            <person name="Op den Camp H."/>
            <person name="Overmann J."/>
            <person name="Amann R."/>
            <person name="Jetten M.S.M."/>
            <person name="Mascher T."/>
            <person name="Medema M.H."/>
            <person name="Devos D.P."/>
            <person name="Kaster A.-K."/>
            <person name="Ovreas L."/>
            <person name="Rohde M."/>
            <person name="Galperin M.Y."/>
            <person name="Jogler C."/>
        </authorList>
    </citation>
    <scope>NUCLEOTIDE SEQUENCE [LARGE SCALE GENOMIC DNA]</scope>
    <source>
        <strain evidence="3 4">UC8</strain>
    </source>
</reference>
<dbReference type="PANTHER" id="PTHR33178">
    <property type="match status" value="1"/>
</dbReference>
<proteinExistence type="predicted"/>
<dbReference type="InterPro" id="IPR013097">
    <property type="entry name" value="Dabb"/>
</dbReference>
<comment type="subunit">
    <text evidence="1">Homodimer.</text>
</comment>
<dbReference type="AlphaFoldDB" id="A0A5B9QUD6"/>
<evidence type="ECO:0000313" key="4">
    <source>
        <dbReference type="Proteomes" id="UP000325286"/>
    </source>
</evidence>
<dbReference type="PANTHER" id="PTHR33178:SF10">
    <property type="entry name" value="STRESS-RESPONSE A_B BARREL DOMAIN-CONTAINING PROTEIN"/>
    <property type="match status" value="1"/>
</dbReference>
<dbReference type="OrthoDB" id="9808130at2"/>
<dbReference type="PROSITE" id="PS51502">
    <property type="entry name" value="S_R_A_B_BARREL"/>
    <property type="match status" value="1"/>
</dbReference>
<dbReference type="InterPro" id="IPR044662">
    <property type="entry name" value="HS1/DABB1-like"/>
</dbReference>
<keyword evidence="4" id="KW-1185">Reference proteome</keyword>
<feature type="domain" description="Stress-response A/B barrel" evidence="2">
    <location>
        <begin position="17"/>
        <end position="111"/>
    </location>
</feature>
<name>A0A5B9QUD6_9BACT</name>
<evidence type="ECO:0000313" key="3">
    <source>
        <dbReference type="EMBL" id="QEG41569.1"/>
    </source>
</evidence>
<dbReference type="RefSeq" id="WP_068135190.1">
    <property type="nucleotide sequence ID" value="NZ_CP042914.1"/>
</dbReference>
<dbReference type="KEGG" id="rul:UC8_35930"/>
<dbReference type="SMART" id="SM00886">
    <property type="entry name" value="Dabb"/>
    <property type="match status" value="1"/>
</dbReference>
<dbReference type="SUPFAM" id="SSF54909">
    <property type="entry name" value="Dimeric alpha+beta barrel"/>
    <property type="match status" value="1"/>
</dbReference>
<organism evidence="3 4">
    <name type="scientific">Roseimaritima ulvae</name>
    <dbReference type="NCBI Taxonomy" id="980254"/>
    <lineage>
        <taxon>Bacteria</taxon>
        <taxon>Pseudomonadati</taxon>
        <taxon>Planctomycetota</taxon>
        <taxon>Planctomycetia</taxon>
        <taxon>Pirellulales</taxon>
        <taxon>Pirellulaceae</taxon>
        <taxon>Roseimaritima</taxon>
    </lineage>
</organism>
<dbReference type="InterPro" id="IPR011008">
    <property type="entry name" value="Dimeric_a/b-barrel"/>
</dbReference>
<dbReference type="Gene3D" id="3.30.70.100">
    <property type="match status" value="1"/>
</dbReference>